<dbReference type="OrthoDB" id="6375767at2759"/>
<comment type="caution">
    <text evidence="2">The sequence shown here is derived from an EMBL/GenBank/DDBJ whole genome shotgun (WGS) entry which is preliminary data.</text>
</comment>
<feature type="compositionally biased region" description="Low complexity" evidence="1">
    <location>
        <begin position="286"/>
        <end position="304"/>
    </location>
</feature>
<feature type="compositionally biased region" description="Low complexity" evidence="1">
    <location>
        <begin position="62"/>
        <end position="71"/>
    </location>
</feature>
<proteinExistence type="predicted"/>
<accession>A0A4S4MM89</accession>
<keyword evidence="3" id="KW-1185">Reference proteome</keyword>
<feature type="region of interest" description="Disordered" evidence="1">
    <location>
        <begin position="111"/>
        <end position="166"/>
    </location>
</feature>
<evidence type="ECO:0000256" key="1">
    <source>
        <dbReference type="SAM" id="MobiDB-lite"/>
    </source>
</evidence>
<evidence type="ECO:0000313" key="2">
    <source>
        <dbReference type="EMBL" id="THH26919.1"/>
    </source>
</evidence>
<name>A0A4S4MM89_9APHY</name>
<dbReference type="Proteomes" id="UP000308730">
    <property type="component" value="Unassembled WGS sequence"/>
</dbReference>
<feature type="compositionally biased region" description="Polar residues" evidence="1">
    <location>
        <begin position="150"/>
        <end position="166"/>
    </location>
</feature>
<protein>
    <submittedName>
        <fullName evidence="2">Uncharacterized protein</fullName>
    </submittedName>
</protein>
<feature type="region of interest" description="Disordered" evidence="1">
    <location>
        <begin position="178"/>
        <end position="304"/>
    </location>
</feature>
<feature type="compositionally biased region" description="Polar residues" evidence="1">
    <location>
        <begin position="257"/>
        <end position="274"/>
    </location>
</feature>
<organism evidence="2 3">
    <name type="scientific">Antrodiella citrinella</name>
    <dbReference type="NCBI Taxonomy" id="2447956"/>
    <lineage>
        <taxon>Eukaryota</taxon>
        <taxon>Fungi</taxon>
        <taxon>Dikarya</taxon>
        <taxon>Basidiomycota</taxon>
        <taxon>Agaricomycotina</taxon>
        <taxon>Agaricomycetes</taxon>
        <taxon>Polyporales</taxon>
        <taxon>Steccherinaceae</taxon>
        <taxon>Antrodiella</taxon>
    </lineage>
</organism>
<gene>
    <name evidence="2" type="ORF">EUX98_g7272</name>
</gene>
<dbReference type="EMBL" id="SGPM01000297">
    <property type="protein sequence ID" value="THH26919.1"/>
    <property type="molecule type" value="Genomic_DNA"/>
</dbReference>
<feature type="compositionally biased region" description="Polar residues" evidence="1">
    <location>
        <begin position="185"/>
        <end position="212"/>
    </location>
</feature>
<sequence>MDGIDRTRRRTLDVPAKPETGLAEWTSKIKALQRQVDEDEEAEHRRLEQEITASRMARMRRSTGAGSRGSSLDLSQEDVAALKNVGGRTPDVGHTRQQIQEDAMKKLTGQDSDISHPILHRTSAPPSGTSLAAFMGGKATGPRLTRHEPQQNAHDPTQFEQRTHVTNPHPVFGRGGVAMPGMTAYTGTNNESFSRSARESAYSSTSPDVEQYSQRDRTSSTPSGVRSVVTKAEERRAAASQPVGSTYERVDNARLRTMSTPTGLAPQKSSTTPLSKVEDSHAGRYSPRSVSRSPAPPAANVSPSTAGFSLSCPSHYECHSEANNSSGASEASGDTFDPSILLGTTTSFSNVFISTAIFSVRFQITEQYAVSISRYSP</sequence>
<reference evidence="2 3" key="1">
    <citation type="submission" date="2019-02" db="EMBL/GenBank/DDBJ databases">
        <title>Genome sequencing of the rare red list fungi Antrodiella citrinella (Flaviporus citrinellus).</title>
        <authorList>
            <person name="Buettner E."/>
            <person name="Kellner H."/>
        </authorList>
    </citation>
    <scope>NUCLEOTIDE SEQUENCE [LARGE SCALE GENOMIC DNA]</scope>
    <source>
        <strain evidence="2 3">DSM 108506</strain>
    </source>
</reference>
<dbReference type="AlphaFoldDB" id="A0A4S4MM89"/>
<evidence type="ECO:0000313" key="3">
    <source>
        <dbReference type="Proteomes" id="UP000308730"/>
    </source>
</evidence>
<feature type="region of interest" description="Disordered" evidence="1">
    <location>
        <begin position="34"/>
        <end position="75"/>
    </location>
</feature>